<dbReference type="AlphaFoldDB" id="A0A401GIU5"/>
<dbReference type="Proteomes" id="UP000287166">
    <property type="component" value="Unassembled WGS sequence"/>
</dbReference>
<name>A0A401GIU5_9APHY</name>
<comment type="caution">
    <text evidence="2">The sequence shown here is derived from an EMBL/GenBank/DDBJ whole genome shotgun (WGS) entry which is preliminary data.</text>
</comment>
<dbReference type="RefSeq" id="XP_027613037.1">
    <property type="nucleotide sequence ID" value="XM_027757236.1"/>
</dbReference>
<evidence type="ECO:0000256" key="1">
    <source>
        <dbReference type="SAM" id="SignalP"/>
    </source>
</evidence>
<proteinExistence type="predicted"/>
<dbReference type="EMBL" id="BFAD01000004">
    <property type="protein sequence ID" value="GBE82124.1"/>
    <property type="molecule type" value="Genomic_DNA"/>
</dbReference>
<evidence type="ECO:0008006" key="4">
    <source>
        <dbReference type="Google" id="ProtNLM"/>
    </source>
</evidence>
<dbReference type="InParanoid" id="A0A401GIU5"/>
<organism evidence="2 3">
    <name type="scientific">Sparassis crispa</name>
    <dbReference type="NCBI Taxonomy" id="139825"/>
    <lineage>
        <taxon>Eukaryota</taxon>
        <taxon>Fungi</taxon>
        <taxon>Dikarya</taxon>
        <taxon>Basidiomycota</taxon>
        <taxon>Agaricomycotina</taxon>
        <taxon>Agaricomycetes</taxon>
        <taxon>Polyporales</taxon>
        <taxon>Sparassidaceae</taxon>
        <taxon>Sparassis</taxon>
    </lineage>
</organism>
<evidence type="ECO:0000313" key="3">
    <source>
        <dbReference type="Proteomes" id="UP000287166"/>
    </source>
</evidence>
<sequence>MQAANTYLHLCSLLVVFWAASSTVSAVSVPVGSDGLFPRGRLLNSPGNGVIDDNQSAGLPMAWQRHPKRFYDGQ</sequence>
<evidence type="ECO:0000313" key="2">
    <source>
        <dbReference type="EMBL" id="GBE82124.1"/>
    </source>
</evidence>
<dbReference type="GeneID" id="38779041"/>
<gene>
    <name evidence="2" type="ORF">SCP_0405040</name>
</gene>
<reference evidence="2 3" key="1">
    <citation type="journal article" date="2018" name="Sci. Rep.">
        <title>Genome sequence of the cauliflower mushroom Sparassis crispa (Hanabiratake) and its association with beneficial usage.</title>
        <authorList>
            <person name="Kiyama R."/>
            <person name="Furutani Y."/>
            <person name="Kawaguchi K."/>
            <person name="Nakanishi T."/>
        </authorList>
    </citation>
    <scope>NUCLEOTIDE SEQUENCE [LARGE SCALE GENOMIC DNA]</scope>
</reference>
<keyword evidence="1" id="KW-0732">Signal</keyword>
<keyword evidence="3" id="KW-1185">Reference proteome</keyword>
<protein>
    <recommendedName>
        <fullName evidence="4">Secreted protein</fullName>
    </recommendedName>
</protein>
<feature type="chain" id="PRO_5019528077" description="Secreted protein" evidence="1">
    <location>
        <begin position="27"/>
        <end position="74"/>
    </location>
</feature>
<feature type="signal peptide" evidence="1">
    <location>
        <begin position="1"/>
        <end position="26"/>
    </location>
</feature>
<accession>A0A401GIU5</accession>